<comment type="catalytic activity">
    <reaction evidence="11">
        <text>UDP-N-acetyl-alpha-D-muramoyl-L-alanyl-D-glutamate + meso-2,6-diaminopimelate + ATP = UDP-N-acetyl-alpha-D-muramoyl-L-alanyl-gamma-D-glutamyl-meso-2,6-diaminopimelate + ADP + phosphate + H(+)</text>
        <dbReference type="Rhea" id="RHEA:23676"/>
        <dbReference type="ChEBI" id="CHEBI:15378"/>
        <dbReference type="ChEBI" id="CHEBI:30616"/>
        <dbReference type="ChEBI" id="CHEBI:43474"/>
        <dbReference type="ChEBI" id="CHEBI:57791"/>
        <dbReference type="ChEBI" id="CHEBI:83900"/>
        <dbReference type="ChEBI" id="CHEBI:83905"/>
        <dbReference type="ChEBI" id="CHEBI:456216"/>
        <dbReference type="EC" id="6.3.2.13"/>
    </reaction>
</comment>
<evidence type="ECO:0000256" key="5">
    <source>
        <dbReference type="ARBA" id="ARBA00022741"/>
    </source>
</evidence>
<dbReference type="Pfam" id="PF02875">
    <property type="entry name" value="Mur_ligase_C"/>
    <property type="match status" value="1"/>
</dbReference>
<feature type="binding site" evidence="11">
    <location>
        <begin position="114"/>
        <end position="120"/>
    </location>
    <ligand>
        <name>ATP</name>
        <dbReference type="ChEBI" id="CHEBI:30616"/>
    </ligand>
</feature>
<evidence type="ECO:0000313" key="16">
    <source>
        <dbReference type="EMBL" id="BCR03957.1"/>
    </source>
</evidence>
<feature type="binding site" evidence="11">
    <location>
        <begin position="156"/>
        <end position="157"/>
    </location>
    <ligand>
        <name>UDP-N-acetyl-alpha-D-muramoyl-L-alanyl-D-glutamate</name>
        <dbReference type="ChEBI" id="CHEBI:83900"/>
    </ligand>
</feature>
<evidence type="ECO:0000256" key="7">
    <source>
        <dbReference type="ARBA" id="ARBA00022960"/>
    </source>
</evidence>
<comment type="cofactor">
    <cofactor evidence="11">
        <name>Mg(2+)</name>
        <dbReference type="ChEBI" id="CHEBI:18420"/>
    </cofactor>
</comment>
<comment type="caution">
    <text evidence="11">Lacks conserved residue(s) required for the propagation of feature annotation.</text>
</comment>
<dbReference type="NCBIfam" id="TIGR01085">
    <property type="entry name" value="murE"/>
    <property type="match status" value="1"/>
</dbReference>
<gene>
    <name evidence="11 16" type="primary">murE</name>
    <name evidence="16" type="ORF">DESUT3_10260</name>
</gene>
<dbReference type="SUPFAM" id="SSF53623">
    <property type="entry name" value="MurD-like peptide ligases, catalytic domain"/>
    <property type="match status" value="1"/>
</dbReference>
<protein>
    <recommendedName>
        <fullName evidence="11">UDP-N-acetylmuramoyl-L-alanyl-D-glutamate--2,6-diaminopimelate ligase</fullName>
        <ecNumber evidence="11">6.3.2.13</ecNumber>
    </recommendedName>
    <alternativeName>
        <fullName evidence="11">Meso-A2pm-adding enzyme</fullName>
    </alternativeName>
    <alternativeName>
        <fullName evidence="11">Meso-diaminopimelate-adding enzyme</fullName>
    </alternativeName>
    <alternativeName>
        <fullName evidence="11">UDP-MurNAc-L-Ala-D-Glu:meso-diaminopimelate ligase</fullName>
    </alternativeName>
    <alternativeName>
        <fullName evidence="11">UDP-MurNAc-tripeptide synthetase</fullName>
    </alternativeName>
    <alternativeName>
        <fullName evidence="11">UDP-N-acetylmuramyl-tripeptide synthetase</fullName>
    </alternativeName>
</protein>
<keyword evidence="6 11" id="KW-0067">ATP-binding</keyword>
<feature type="binding site" evidence="11">
    <location>
        <position position="478"/>
    </location>
    <ligand>
        <name>meso-2,6-diaminopimelate</name>
        <dbReference type="ChEBI" id="CHEBI:57791"/>
    </ligand>
</feature>
<feature type="short sequence motif" description="Meso-diaminopimelate recognition motif" evidence="11">
    <location>
        <begin position="408"/>
        <end position="411"/>
    </location>
</feature>
<keyword evidence="4 11" id="KW-0132">Cell division</keyword>
<evidence type="ECO:0000256" key="8">
    <source>
        <dbReference type="ARBA" id="ARBA00022984"/>
    </source>
</evidence>
<keyword evidence="11" id="KW-0460">Magnesium</keyword>
<keyword evidence="10 11" id="KW-0961">Cell wall biogenesis/degradation</keyword>
<dbReference type="GO" id="GO:0016874">
    <property type="term" value="F:ligase activity"/>
    <property type="evidence" value="ECO:0007669"/>
    <property type="project" value="UniProtKB-KW"/>
</dbReference>
<keyword evidence="17" id="KW-1185">Reference proteome</keyword>
<comment type="subcellular location">
    <subcellularLocation>
        <location evidence="11 12">Cytoplasm</location>
    </subcellularLocation>
</comment>
<dbReference type="PROSITE" id="PS01011">
    <property type="entry name" value="FOLYLPOLYGLU_SYNT_1"/>
    <property type="match status" value="1"/>
</dbReference>
<feature type="domain" description="Mur ligase C-terminal" evidence="14">
    <location>
        <begin position="335"/>
        <end position="476"/>
    </location>
</feature>
<evidence type="ECO:0000256" key="4">
    <source>
        <dbReference type="ARBA" id="ARBA00022618"/>
    </source>
</evidence>
<evidence type="ECO:0000256" key="12">
    <source>
        <dbReference type="RuleBase" id="RU004135"/>
    </source>
</evidence>
<evidence type="ECO:0000256" key="10">
    <source>
        <dbReference type="ARBA" id="ARBA00023316"/>
    </source>
</evidence>
<dbReference type="InterPro" id="IPR004101">
    <property type="entry name" value="Mur_ligase_C"/>
</dbReference>
<dbReference type="InterPro" id="IPR018109">
    <property type="entry name" value="Folylpolyglutamate_synth_CS"/>
</dbReference>
<comment type="PTM">
    <text evidence="11">Carboxylation is probably crucial for Mg(2+) binding and, consequently, for the gamma-phosphate positioning of ATP.</text>
</comment>
<sequence length="509" mass="55254">MSDSMKVSTFLQKLSPLRIEGPPEAEISGLFYDSRSVFPGGAFFALRGAAVDGHRFIGDAVARGARVVVLEETHPVPQDVTMVLVENSRRAMALFAQEFFGDPTRGIPVVGVTGTNGKTTVTYLVESILKVAGMHPAVLGTVNYRFGERQLPAMHTTPESVDLLRTLAEFRAQGADALVMEASSHALEQQRTAGVRFEVGVFTNLTPEHLDYHGEMEAYFASKRKLFEKLEAGTAGKAVINIDDPYGARLAGELDHPLTCGTVAGAQIRARDVRMSLEGIEASVETPRGSFQLRSPLVGLYNLQNLLCAAGAGLALGIALDQVAQGLCRASQVPGRLERIANQVGALVLVDYAHTRDALENVLVTLRELSPRRLITVFGCGGDRDRTKRPAMGEVAARLSDLVVVTSDNPRNEDPLAIIEEIRGGVQRVIPAECSRQETFTPEGKKYLVVADRRSAIELAVEVLQAGDLLVVAGKGHEDYQILGRERIHFDDREELRRALALREAEASP</sequence>
<dbReference type="NCBIfam" id="NF001124">
    <property type="entry name" value="PRK00139.1-2"/>
    <property type="match status" value="1"/>
</dbReference>
<feature type="modified residue" description="N6-carboxylysine" evidence="11">
    <location>
        <position position="223"/>
    </location>
</feature>
<dbReference type="InterPro" id="IPR036565">
    <property type="entry name" value="Mur-like_cat_sf"/>
</dbReference>
<accession>A0ABN6DVA1</accession>
<feature type="domain" description="Mur ligase N-terminal catalytic" evidence="13">
    <location>
        <begin position="26"/>
        <end position="98"/>
    </location>
</feature>
<keyword evidence="9 11" id="KW-0131">Cell cycle</keyword>
<dbReference type="PANTHER" id="PTHR23135">
    <property type="entry name" value="MUR LIGASE FAMILY MEMBER"/>
    <property type="match status" value="1"/>
</dbReference>
<feature type="binding site" evidence="11">
    <location>
        <position position="191"/>
    </location>
    <ligand>
        <name>UDP-N-acetyl-alpha-D-muramoyl-L-alanyl-D-glutamate</name>
        <dbReference type="ChEBI" id="CHEBI:83900"/>
    </ligand>
</feature>
<evidence type="ECO:0000256" key="1">
    <source>
        <dbReference type="ARBA" id="ARBA00005898"/>
    </source>
</evidence>
<dbReference type="EMBL" id="AP024355">
    <property type="protein sequence ID" value="BCR03957.1"/>
    <property type="molecule type" value="Genomic_DNA"/>
</dbReference>
<feature type="domain" description="Mur ligase central" evidence="15">
    <location>
        <begin position="112"/>
        <end position="312"/>
    </location>
</feature>
<keyword evidence="3 11" id="KW-0436">Ligase</keyword>
<dbReference type="Gene3D" id="3.90.190.20">
    <property type="entry name" value="Mur ligase, C-terminal domain"/>
    <property type="match status" value="1"/>
</dbReference>
<evidence type="ECO:0000259" key="13">
    <source>
        <dbReference type="Pfam" id="PF01225"/>
    </source>
</evidence>
<evidence type="ECO:0000256" key="6">
    <source>
        <dbReference type="ARBA" id="ARBA00022840"/>
    </source>
</evidence>
<proteinExistence type="inferred from homology"/>
<evidence type="ECO:0000256" key="3">
    <source>
        <dbReference type="ARBA" id="ARBA00022598"/>
    </source>
</evidence>
<dbReference type="Pfam" id="PF08245">
    <property type="entry name" value="Mur_ligase_M"/>
    <property type="match status" value="1"/>
</dbReference>
<evidence type="ECO:0000256" key="11">
    <source>
        <dbReference type="HAMAP-Rule" id="MF_00208"/>
    </source>
</evidence>
<dbReference type="PANTHER" id="PTHR23135:SF4">
    <property type="entry name" value="UDP-N-ACETYLMURAMOYL-L-ALANYL-D-GLUTAMATE--2,6-DIAMINOPIMELATE LIGASE MURE HOMOLOG, CHLOROPLASTIC"/>
    <property type="match status" value="1"/>
</dbReference>
<feature type="binding site" evidence="11">
    <location>
        <position position="384"/>
    </location>
    <ligand>
        <name>meso-2,6-diaminopimelate</name>
        <dbReference type="ChEBI" id="CHEBI:57791"/>
    </ligand>
</feature>
<reference evidence="16 17" key="2">
    <citation type="journal article" date="2021" name="Int. J. Syst. Evol. Microbiol.">
        <title>Isolation and Polyphasic Characterization of Desulfuromonas versatilis sp. Nov., an Electrogenic Bacteria Capable of Versatile Metabolism Isolated from a Graphene Oxide-Reducing Enrichment Culture.</title>
        <authorList>
            <person name="Xie L."/>
            <person name="Yoshida N."/>
            <person name="Ishii S."/>
            <person name="Meng L."/>
        </authorList>
    </citation>
    <scope>NUCLEOTIDE SEQUENCE [LARGE SCALE GENOMIC DNA]</scope>
    <source>
        <strain evidence="16 17">NIT-T3</strain>
    </source>
</reference>
<comment type="pathway">
    <text evidence="11 12">Cell wall biogenesis; peptidoglycan biosynthesis.</text>
</comment>
<dbReference type="InterPro" id="IPR035911">
    <property type="entry name" value="MurE/MurF_N"/>
</dbReference>
<dbReference type="InterPro" id="IPR000713">
    <property type="entry name" value="Mur_ligase_N"/>
</dbReference>
<comment type="similarity">
    <text evidence="1 11">Belongs to the MurCDEF family. MurE subfamily.</text>
</comment>
<dbReference type="Proteomes" id="UP001319827">
    <property type="component" value="Chromosome"/>
</dbReference>
<feature type="binding site" evidence="11">
    <location>
        <position position="474"/>
    </location>
    <ligand>
        <name>meso-2,6-diaminopimelate</name>
        <dbReference type="ChEBI" id="CHEBI:57791"/>
    </ligand>
</feature>
<dbReference type="EC" id="6.3.2.13" evidence="11"/>
<dbReference type="SUPFAM" id="SSF63418">
    <property type="entry name" value="MurE/MurF N-terminal domain"/>
    <property type="match status" value="1"/>
</dbReference>
<feature type="binding site" evidence="11">
    <location>
        <position position="183"/>
    </location>
    <ligand>
        <name>UDP-N-acetyl-alpha-D-muramoyl-L-alanyl-D-glutamate</name>
        <dbReference type="ChEBI" id="CHEBI:83900"/>
    </ligand>
</feature>
<dbReference type="NCBIfam" id="NF001126">
    <property type="entry name" value="PRK00139.1-4"/>
    <property type="match status" value="1"/>
</dbReference>
<evidence type="ECO:0000259" key="15">
    <source>
        <dbReference type="Pfam" id="PF08245"/>
    </source>
</evidence>
<dbReference type="SUPFAM" id="SSF53244">
    <property type="entry name" value="MurD-like peptide ligases, peptide-binding domain"/>
    <property type="match status" value="1"/>
</dbReference>
<name>A0ABN6DVA1_9BACT</name>
<reference evidence="16 17" key="1">
    <citation type="journal article" date="2016" name="C (Basel)">
        <title>Selective Growth of and Electricity Production by Marine Exoelectrogenic Bacteria in Self-Aggregated Hydrogel of Microbially Reduced Graphene Oxide.</title>
        <authorList>
            <person name="Yoshida N."/>
            <person name="Goto Y."/>
            <person name="Miyata Y."/>
        </authorList>
    </citation>
    <scope>NUCLEOTIDE SEQUENCE [LARGE SCALE GENOMIC DNA]</scope>
    <source>
        <strain evidence="16 17">NIT-T3</strain>
    </source>
</reference>
<dbReference type="InterPro" id="IPR036615">
    <property type="entry name" value="Mur_ligase_C_dom_sf"/>
</dbReference>
<keyword evidence="8 11" id="KW-0573">Peptidoglycan synthesis</keyword>
<keyword evidence="7 11" id="KW-0133">Cell shape</keyword>
<dbReference type="Gene3D" id="3.40.1190.10">
    <property type="entry name" value="Mur-like, catalytic domain"/>
    <property type="match status" value="1"/>
</dbReference>
<dbReference type="InterPro" id="IPR013221">
    <property type="entry name" value="Mur_ligase_cen"/>
</dbReference>
<dbReference type="Pfam" id="PF01225">
    <property type="entry name" value="Mur_ligase"/>
    <property type="match status" value="1"/>
</dbReference>
<dbReference type="Gene3D" id="3.40.1390.10">
    <property type="entry name" value="MurE/MurF, N-terminal domain"/>
    <property type="match status" value="1"/>
</dbReference>
<feature type="binding site" evidence="11">
    <location>
        <begin position="408"/>
        <end position="411"/>
    </location>
    <ligand>
        <name>meso-2,6-diaminopimelate</name>
        <dbReference type="ChEBI" id="CHEBI:57791"/>
    </ligand>
</feature>
<keyword evidence="2 11" id="KW-0963">Cytoplasm</keyword>
<feature type="binding site" evidence="11">
    <location>
        <position position="34"/>
    </location>
    <ligand>
        <name>UDP-N-acetyl-alpha-D-muramoyl-L-alanyl-D-glutamate</name>
        <dbReference type="ChEBI" id="CHEBI:83900"/>
    </ligand>
</feature>
<organism evidence="16 17">
    <name type="scientific">Desulfuromonas versatilis</name>
    <dbReference type="NCBI Taxonomy" id="2802975"/>
    <lineage>
        <taxon>Bacteria</taxon>
        <taxon>Pseudomonadati</taxon>
        <taxon>Thermodesulfobacteriota</taxon>
        <taxon>Desulfuromonadia</taxon>
        <taxon>Desulfuromonadales</taxon>
        <taxon>Desulfuromonadaceae</taxon>
        <taxon>Desulfuromonas</taxon>
    </lineage>
</organism>
<dbReference type="HAMAP" id="MF_00208">
    <property type="entry name" value="MurE"/>
    <property type="match status" value="1"/>
</dbReference>
<evidence type="ECO:0000256" key="9">
    <source>
        <dbReference type="ARBA" id="ARBA00023306"/>
    </source>
</evidence>
<feature type="binding site" evidence="11">
    <location>
        <position position="189"/>
    </location>
    <ligand>
        <name>UDP-N-acetyl-alpha-D-muramoyl-L-alanyl-D-glutamate</name>
        <dbReference type="ChEBI" id="CHEBI:83900"/>
    </ligand>
</feature>
<keyword evidence="5 11" id="KW-0547">Nucleotide-binding</keyword>
<comment type="function">
    <text evidence="11">Catalyzes the addition of meso-diaminopimelic acid to the nucleotide precursor UDP-N-acetylmuramoyl-L-alanyl-D-glutamate (UMAG) in the biosynthesis of bacterial cell-wall peptidoglycan.</text>
</comment>
<evidence type="ECO:0000256" key="2">
    <source>
        <dbReference type="ARBA" id="ARBA00022490"/>
    </source>
</evidence>
<evidence type="ECO:0000259" key="14">
    <source>
        <dbReference type="Pfam" id="PF02875"/>
    </source>
</evidence>
<evidence type="ECO:0000313" key="17">
    <source>
        <dbReference type="Proteomes" id="UP001319827"/>
    </source>
</evidence>
<dbReference type="InterPro" id="IPR005761">
    <property type="entry name" value="UDP-N-AcMur-Glu-dNH2Pim_ligase"/>
</dbReference>